<feature type="transmembrane region" description="Helical" evidence="1">
    <location>
        <begin position="414"/>
        <end position="434"/>
    </location>
</feature>
<dbReference type="Proteomes" id="UP001497623">
    <property type="component" value="Unassembled WGS sequence"/>
</dbReference>
<proteinExistence type="predicted"/>
<evidence type="ECO:0000256" key="1">
    <source>
        <dbReference type="SAM" id="Phobius"/>
    </source>
</evidence>
<name>A0AAV2S519_MEGNR</name>
<dbReference type="SUPFAM" id="SSF53649">
    <property type="entry name" value="Alkaline phosphatase-like"/>
    <property type="match status" value="1"/>
</dbReference>
<dbReference type="EMBL" id="CAXKWB010043813">
    <property type="protein sequence ID" value="CAL4159919.1"/>
    <property type="molecule type" value="Genomic_DNA"/>
</dbReference>
<comment type="caution">
    <text evidence="2">The sequence shown here is derived from an EMBL/GenBank/DDBJ whole genome shotgun (WGS) entry which is preliminary data.</text>
</comment>
<sequence>MSGLWVSGYRITKLCVPRGSKTIKIFAAVLGVFRWDYVDQQDNLPGFKKFISEGVRAEWMNPLFPSVSCPSWTTLATGLYAESHGIVGNHFYDPTDGDHFSLFDNSTTAKQKWWTAEPIWTTSTKNGLRTALYLWSRCDLPFEGVVPELCTPYTHIRGKEIFTKNLMDAINKLEDGYDFAMILRHHMSATHRKLPNNDKTGQFVKYLNTKMLQLSLKVRHLNFQPDVNIIMVSDHGLTDTGFNTVQRVELDEYLDSNLVDNIADKGAFVNIKVPTENVELVGAQLRRIPGVSVYSHQEIPDKLHFRNHKYIHEFILVANPGYWILSSADSRKMLPPRDDWVNYGGHGYEPNMQDMKAVFFAKGPDFAPGVTLGPINIVDVYQVLTHVLQISARPHNGTWSHMTPAFTKPQDPHGISAAPAFVGALVLMMLAVMFI</sequence>
<dbReference type="Gene3D" id="3.30.1360.180">
    <property type="match status" value="1"/>
</dbReference>
<dbReference type="PANTHER" id="PTHR10151">
    <property type="entry name" value="ECTONUCLEOTIDE PYROPHOSPHATASE/PHOSPHODIESTERASE"/>
    <property type="match status" value="1"/>
</dbReference>
<evidence type="ECO:0000313" key="3">
    <source>
        <dbReference type="Proteomes" id="UP001497623"/>
    </source>
</evidence>
<gene>
    <name evidence="2" type="ORF">MNOR_LOCUS32356</name>
</gene>
<keyword evidence="1" id="KW-0472">Membrane</keyword>
<dbReference type="Gene3D" id="3.40.720.10">
    <property type="entry name" value="Alkaline Phosphatase, subunit A"/>
    <property type="match status" value="1"/>
</dbReference>
<dbReference type="Pfam" id="PF01663">
    <property type="entry name" value="Phosphodiest"/>
    <property type="match status" value="1"/>
</dbReference>
<feature type="non-terminal residue" evidence="2">
    <location>
        <position position="435"/>
    </location>
</feature>
<dbReference type="InterPro" id="IPR017850">
    <property type="entry name" value="Alkaline_phosphatase_core_sf"/>
</dbReference>
<dbReference type="CDD" id="cd16018">
    <property type="entry name" value="Enpp"/>
    <property type="match status" value="1"/>
</dbReference>
<evidence type="ECO:0000313" key="2">
    <source>
        <dbReference type="EMBL" id="CAL4159919.1"/>
    </source>
</evidence>
<dbReference type="InterPro" id="IPR002591">
    <property type="entry name" value="Phosphodiest/P_Trfase"/>
</dbReference>
<dbReference type="PANTHER" id="PTHR10151:SF120">
    <property type="entry name" value="BIS(5'-ADENOSYL)-TRIPHOSPHATASE"/>
    <property type="match status" value="1"/>
</dbReference>
<accession>A0AAV2S519</accession>
<keyword evidence="1" id="KW-0812">Transmembrane</keyword>
<dbReference type="GO" id="GO:0016787">
    <property type="term" value="F:hydrolase activity"/>
    <property type="evidence" value="ECO:0007669"/>
    <property type="project" value="UniProtKB-ARBA"/>
</dbReference>
<dbReference type="AlphaFoldDB" id="A0AAV2S519"/>
<reference evidence="2 3" key="1">
    <citation type="submission" date="2024-05" db="EMBL/GenBank/DDBJ databases">
        <authorList>
            <person name="Wallberg A."/>
        </authorList>
    </citation>
    <scope>NUCLEOTIDE SEQUENCE [LARGE SCALE GENOMIC DNA]</scope>
</reference>
<protein>
    <recommendedName>
        <fullName evidence="4">Ectonucleotide pyrophosphatase/phosphodiesterase family member 6</fullName>
    </recommendedName>
</protein>
<keyword evidence="1" id="KW-1133">Transmembrane helix</keyword>
<evidence type="ECO:0008006" key="4">
    <source>
        <dbReference type="Google" id="ProtNLM"/>
    </source>
</evidence>
<keyword evidence="3" id="KW-1185">Reference proteome</keyword>
<organism evidence="2 3">
    <name type="scientific">Meganyctiphanes norvegica</name>
    <name type="common">Northern krill</name>
    <name type="synonym">Thysanopoda norvegica</name>
    <dbReference type="NCBI Taxonomy" id="48144"/>
    <lineage>
        <taxon>Eukaryota</taxon>
        <taxon>Metazoa</taxon>
        <taxon>Ecdysozoa</taxon>
        <taxon>Arthropoda</taxon>
        <taxon>Crustacea</taxon>
        <taxon>Multicrustacea</taxon>
        <taxon>Malacostraca</taxon>
        <taxon>Eumalacostraca</taxon>
        <taxon>Eucarida</taxon>
        <taxon>Euphausiacea</taxon>
        <taxon>Euphausiidae</taxon>
        <taxon>Meganyctiphanes</taxon>
    </lineage>
</organism>